<feature type="domain" description="RNA polymerase sigma-70 region 2" evidence="6">
    <location>
        <begin position="20"/>
        <end position="85"/>
    </location>
</feature>
<dbReference type="InterPro" id="IPR007627">
    <property type="entry name" value="RNA_pol_sigma70_r2"/>
</dbReference>
<evidence type="ECO:0000313" key="8">
    <source>
        <dbReference type="EMBL" id="SNS10410.1"/>
    </source>
</evidence>
<dbReference type="NCBIfam" id="TIGR02937">
    <property type="entry name" value="sigma70-ECF"/>
    <property type="match status" value="1"/>
</dbReference>
<protein>
    <submittedName>
        <fullName evidence="8">RNA polymerase sigma factor, sigma-70 family</fullName>
    </submittedName>
</protein>
<dbReference type="Gene3D" id="1.10.1740.10">
    <property type="match status" value="1"/>
</dbReference>
<dbReference type="InterPro" id="IPR039425">
    <property type="entry name" value="RNA_pol_sigma-70-like"/>
</dbReference>
<dbReference type="EMBL" id="FZNP01000011">
    <property type="protein sequence ID" value="SNS10410.1"/>
    <property type="molecule type" value="Genomic_DNA"/>
</dbReference>
<accession>A0A239BQX9</accession>
<reference evidence="9" key="1">
    <citation type="submission" date="2017-06" db="EMBL/GenBank/DDBJ databases">
        <authorList>
            <person name="Varghese N."/>
            <person name="Submissions S."/>
        </authorList>
    </citation>
    <scope>NUCLEOTIDE SEQUENCE [LARGE SCALE GENOMIC DNA]</scope>
    <source>
        <strain evidence="9">DSM 44485</strain>
    </source>
</reference>
<gene>
    <name evidence="8" type="ORF">SAMN06265355_11160</name>
</gene>
<dbReference type="InterPro" id="IPR036388">
    <property type="entry name" value="WH-like_DNA-bd_sf"/>
</dbReference>
<evidence type="ECO:0000256" key="1">
    <source>
        <dbReference type="ARBA" id="ARBA00010641"/>
    </source>
</evidence>
<organism evidence="8 9">
    <name type="scientific">Actinomadura mexicana</name>
    <dbReference type="NCBI Taxonomy" id="134959"/>
    <lineage>
        <taxon>Bacteria</taxon>
        <taxon>Bacillati</taxon>
        <taxon>Actinomycetota</taxon>
        <taxon>Actinomycetes</taxon>
        <taxon>Streptosporangiales</taxon>
        <taxon>Thermomonosporaceae</taxon>
        <taxon>Actinomadura</taxon>
    </lineage>
</organism>
<dbReference type="PANTHER" id="PTHR43133">
    <property type="entry name" value="RNA POLYMERASE ECF-TYPE SIGMA FACTO"/>
    <property type="match status" value="1"/>
</dbReference>
<feature type="domain" description="RNA polymerase sigma factor 70 region 4 type 2" evidence="7">
    <location>
        <begin position="115"/>
        <end position="163"/>
    </location>
</feature>
<dbReference type="GO" id="GO:0003677">
    <property type="term" value="F:DNA binding"/>
    <property type="evidence" value="ECO:0007669"/>
    <property type="project" value="InterPro"/>
</dbReference>
<dbReference type="Gene3D" id="1.10.10.10">
    <property type="entry name" value="Winged helix-like DNA-binding domain superfamily/Winged helix DNA-binding domain"/>
    <property type="match status" value="1"/>
</dbReference>
<evidence type="ECO:0000256" key="5">
    <source>
        <dbReference type="SAM" id="MobiDB-lite"/>
    </source>
</evidence>
<dbReference type="OrthoDB" id="5243336at2"/>
<proteinExistence type="inferred from homology"/>
<evidence type="ECO:0000256" key="4">
    <source>
        <dbReference type="ARBA" id="ARBA00023163"/>
    </source>
</evidence>
<dbReference type="GO" id="GO:0006352">
    <property type="term" value="P:DNA-templated transcription initiation"/>
    <property type="evidence" value="ECO:0007669"/>
    <property type="project" value="InterPro"/>
</dbReference>
<dbReference type="InterPro" id="IPR013325">
    <property type="entry name" value="RNA_pol_sigma_r2"/>
</dbReference>
<dbReference type="AlphaFoldDB" id="A0A239BQX9"/>
<keyword evidence="3" id="KW-0731">Sigma factor</keyword>
<dbReference type="RefSeq" id="WP_089314587.1">
    <property type="nucleotide sequence ID" value="NZ_FZNP01000011.1"/>
</dbReference>
<keyword evidence="4" id="KW-0804">Transcription</keyword>
<evidence type="ECO:0000256" key="3">
    <source>
        <dbReference type="ARBA" id="ARBA00023082"/>
    </source>
</evidence>
<feature type="region of interest" description="Disordered" evidence="5">
    <location>
        <begin position="168"/>
        <end position="254"/>
    </location>
</feature>
<comment type="similarity">
    <text evidence="1">Belongs to the sigma-70 factor family. ECF subfamily.</text>
</comment>
<feature type="compositionally biased region" description="Basic residues" evidence="5">
    <location>
        <begin position="197"/>
        <end position="207"/>
    </location>
</feature>
<keyword evidence="2" id="KW-0805">Transcription regulation</keyword>
<dbReference type="SUPFAM" id="SSF88946">
    <property type="entry name" value="Sigma2 domain of RNA polymerase sigma factors"/>
    <property type="match status" value="1"/>
</dbReference>
<feature type="compositionally biased region" description="Basic residues" evidence="5">
    <location>
        <begin position="174"/>
        <end position="188"/>
    </location>
</feature>
<dbReference type="SUPFAM" id="SSF88659">
    <property type="entry name" value="Sigma3 and sigma4 domains of RNA polymerase sigma factors"/>
    <property type="match status" value="1"/>
</dbReference>
<dbReference type="InterPro" id="IPR013324">
    <property type="entry name" value="RNA_pol_sigma_r3/r4-like"/>
</dbReference>
<dbReference type="PANTHER" id="PTHR43133:SF57">
    <property type="entry name" value="RNA POLYMERASE SIGMA-70 FACTOR"/>
    <property type="match status" value="1"/>
</dbReference>
<dbReference type="GO" id="GO:0016987">
    <property type="term" value="F:sigma factor activity"/>
    <property type="evidence" value="ECO:0007669"/>
    <property type="project" value="UniProtKB-KW"/>
</dbReference>
<dbReference type="InterPro" id="IPR013249">
    <property type="entry name" value="RNA_pol_sigma70_r4_t2"/>
</dbReference>
<evidence type="ECO:0000259" key="6">
    <source>
        <dbReference type="Pfam" id="PF04542"/>
    </source>
</evidence>
<dbReference type="Pfam" id="PF04542">
    <property type="entry name" value="Sigma70_r2"/>
    <property type="match status" value="1"/>
</dbReference>
<sequence>MNHPGQLEPDPGPALLDPYDTALPEVYGYLLPRCGRRALAEDLTAETFLAAVEALRKEPPPVLSVAWLVGVARHKLADRWRRAAREQRGLQALGGGVLDPAEDPWDERLDALVARDVLGTLAPHHRAALTLRYLDGLPVPQVAEHLGRTLHATEALLTRARKAFRRAYTDHCPRARRRPRPRGRRHRDRPGPTALRSHLRVHRRPRKPLLPGPALTSKTHRDFFLPQPRSSGRHERQRPFHRRPVPSRARRGVPSLCDPMAVHREMTG</sequence>
<dbReference type="Proteomes" id="UP000198420">
    <property type="component" value="Unassembled WGS sequence"/>
</dbReference>
<evidence type="ECO:0000256" key="2">
    <source>
        <dbReference type="ARBA" id="ARBA00023015"/>
    </source>
</evidence>
<keyword evidence="9" id="KW-1185">Reference proteome</keyword>
<evidence type="ECO:0000313" key="9">
    <source>
        <dbReference type="Proteomes" id="UP000198420"/>
    </source>
</evidence>
<dbReference type="InterPro" id="IPR014284">
    <property type="entry name" value="RNA_pol_sigma-70_dom"/>
</dbReference>
<name>A0A239BQX9_9ACTN</name>
<dbReference type="Pfam" id="PF08281">
    <property type="entry name" value="Sigma70_r4_2"/>
    <property type="match status" value="1"/>
</dbReference>
<evidence type="ECO:0000259" key="7">
    <source>
        <dbReference type="Pfam" id="PF08281"/>
    </source>
</evidence>
<feature type="compositionally biased region" description="Basic residues" evidence="5">
    <location>
        <begin position="239"/>
        <end position="251"/>
    </location>
</feature>